<comment type="caution">
    <text evidence="2">The sequence shown here is derived from an EMBL/GenBank/DDBJ whole genome shotgun (WGS) entry which is preliminary data.</text>
</comment>
<dbReference type="HOGENOM" id="CLU_019692_0_1_9"/>
<dbReference type="PATRIC" id="fig|1158610.3.peg.3564"/>
<dbReference type="PANTHER" id="PTHR32440:SF11">
    <property type="entry name" value="METALLOPHOSPHOESTERASE DOMAIN-CONTAINING PROTEIN"/>
    <property type="match status" value="1"/>
</dbReference>
<dbReference type="SUPFAM" id="SSF56300">
    <property type="entry name" value="Metallo-dependent phosphatases"/>
    <property type="match status" value="1"/>
</dbReference>
<dbReference type="InterPro" id="IPR004843">
    <property type="entry name" value="Calcineurin-like_PHP"/>
</dbReference>
<sequence>MMLKCREDGTFTIAQFTDLHLGYPTNEATLRTQEHLRTCLQTNDFDLLILTGDQVWCYGEYEPKKAYEQLIAILNEVKLPVVITYGNHDSEHGKITRGQLRELENQLNNRVIPENKQLVRNRQSESLDIYDSKGEQVIKQVFILDSGDYIENQEELGMKDKPADNYYAYLYPEQISWFNQTCMSKGKGEEVLVFLHIPLVEYQEGKKNILTGECREEICCSDINSGFFTALIEKNLKASVFCGHDHDNNFTSEWLGVGLNYGVIGGYNVYSSFERGYRKIILNEQEFVETKLVFYSVKEESDENK</sequence>
<dbReference type="eggNOG" id="COG1409">
    <property type="taxonomic scope" value="Bacteria"/>
</dbReference>
<protein>
    <recommendedName>
        <fullName evidence="1">Calcineurin-like phosphoesterase domain-containing protein</fullName>
    </recommendedName>
</protein>
<dbReference type="STRING" id="154621.RV11_GL002181"/>
<dbReference type="GO" id="GO:0005737">
    <property type="term" value="C:cytoplasm"/>
    <property type="evidence" value="ECO:0007669"/>
    <property type="project" value="TreeGrafter"/>
</dbReference>
<dbReference type="Proteomes" id="UP000013785">
    <property type="component" value="Unassembled WGS sequence"/>
</dbReference>
<evidence type="ECO:0000313" key="2">
    <source>
        <dbReference type="EMBL" id="EOL40605.1"/>
    </source>
</evidence>
<evidence type="ECO:0000313" key="3">
    <source>
        <dbReference type="Proteomes" id="UP000013785"/>
    </source>
</evidence>
<accession>R3WFD5</accession>
<reference evidence="2 3" key="1">
    <citation type="submission" date="2013-02" db="EMBL/GenBank/DDBJ databases">
        <title>The Genome Sequence of Enterococcus phoeniculicola BAA-412.</title>
        <authorList>
            <consortium name="The Broad Institute Genome Sequencing Platform"/>
            <consortium name="The Broad Institute Genome Sequencing Center for Infectious Disease"/>
            <person name="Earl A.M."/>
            <person name="Gilmore M.S."/>
            <person name="Lebreton F."/>
            <person name="Walker B."/>
            <person name="Young S.K."/>
            <person name="Zeng Q."/>
            <person name="Gargeya S."/>
            <person name="Fitzgerald M."/>
            <person name="Haas B."/>
            <person name="Abouelleil A."/>
            <person name="Alvarado L."/>
            <person name="Arachchi H.M."/>
            <person name="Berlin A.M."/>
            <person name="Chapman S.B."/>
            <person name="Dewar J."/>
            <person name="Goldberg J."/>
            <person name="Griggs A."/>
            <person name="Gujja S."/>
            <person name="Hansen M."/>
            <person name="Howarth C."/>
            <person name="Imamovic A."/>
            <person name="Larimer J."/>
            <person name="McCowan C."/>
            <person name="Murphy C."/>
            <person name="Neiman D."/>
            <person name="Pearson M."/>
            <person name="Priest M."/>
            <person name="Roberts A."/>
            <person name="Saif S."/>
            <person name="Shea T."/>
            <person name="Sisk P."/>
            <person name="Sykes S."/>
            <person name="Wortman J."/>
            <person name="Nusbaum C."/>
            <person name="Birren B."/>
        </authorList>
    </citation>
    <scope>NUCLEOTIDE SEQUENCE [LARGE SCALE GENOMIC DNA]</scope>
    <source>
        <strain evidence="2 3">ATCC BAA-412</strain>
    </source>
</reference>
<dbReference type="AlphaFoldDB" id="R3WFD5"/>
<dbReference type="Gene3D" id="3.60.21.10">
    <property type="match status" value="1"/>
</dbReference>
<proteinExistence type="predicted"/>
<dbReference type="GO" id="GO:0016788">
    <property type="term" value="F:hydrolase activity, acting on ester bonds"/>
    <property type="evidence" value="ECO:0007669"/>
    <property type="project" value="TreeGrafter"/>
</dbReference>
<feature type="domain" description="Calcineurin-like phosphoesterase" evidence="1">
    <location>
        <begin position="12"/>
        <end position="247"/>
    </location>
</feature>
<dbReference type="RefSeq" id="WP_010770193.1">
    <property type="nucleotide sequence ID" value="NZ_KB946329.1"/>
</dbReference>
<organism evidence="2 3">
    <name type="scientific">Enterococcus phoeniculicola ATCC BAA-412</name>
    <dbReference type="NCBI Taxonomy" id="1158610"/>
    <lineage>
        <taxon>Bacteria</taxon>
        <taxon>Bacillati</taxon>
        <taxon>Bacillota</taxon>
        <taxon>Bacilli</taxon>
        <taxon>Lactobacillales</taxon>
        <taxon>Enterococcaceae</taxon>
        <taxon>Enterococcus</taxon>
    </lineage>
</organism>
<name>R3WFD5_9ENTE</name>
<evidence type="ECO:0000259" key="1">
    <source>
        <dbReference type="Pfam" id="PF00149"/>
    </source>
</evidence>
<keyword evidence="3" id="KW-1185">Reference proteome</keyword>
<dbReference type="EMBL" id="AJAT01000023">
    <property type="protein sequence ID" value="EOL40605.1"/>
    <property type="molecule type" value="Genomic_DNA"/>
</dbReference>
<dbReference type="InterPro" id="IPR029052">
    <property type="entry name" value="Metallo-depent_PP-like"/>
</dbReference>
<dbReference type="PANTHER" id="PTHR32440">
    <property type="entry name" value="PHOSPHATASE DCR2-RELATED-RELATED"/>
    <property type="match status" value="1"/>
</dbReference>
<gene>
    <name evidence="2" type="ORF">UC3_03563</name>
</gene>
<dbReference type="Pfam" id="PF00149">
    <property type="entry name" value="Metallophos"/>
    <property type="match status" value="1"/>
</dbReference>